<evidence type="ECO:0000313" key="4">
    <source>
        <dbReference type="Proteomes" id="UP000322822"/>
    </source>
</evidence>
<evidence type="ECO:0000256" key="1">
    <source>
        <dbReference type="SAM" id="MobiDB-lite"/>
    </source>
</evidence>
<gene>
    <name evidence="3" type="ORF">FOB72_06705</name>
</gene>
<feature type="domain" description="DUF6680" evidence="2">
    <location>
        <begin position="4"/>
        <end position="178"/>
    </location>
</feature>
<dbReference type="EMBL" id="CP044065">
    <property type="protein sequence ID" value="QET01765.1"/>
    <property type="molecule type" value="Genomic_DNA"/>
</dbReference>
<sequence>MGWSDAAIIFATLFGPVFAIQVQKFIERRGAKRGKQEQIFFTLMATRAVPTSPGHVEALNAIPIMFYDRNVRRTSKEGRALEKINSGWRRLLHHFNDRANYADDQGREWERDRIANEVRLLKDMGDYLGFNFEELELENQHYFPVGQGSLIEDQEVIRRGLATVLSGKSGFPVFITGAAAPPPQTAPTESAPVPATAPANDAPVPNVDGADSGNRPAA</sequence>
<evidence type="ECO:0000259" key="2">
    <source>
        <dbReference type="Pfam" id="PF20385"/>
    </source>
</evidence>
<name>A0A5P2H2K1_9BURK</name>
<dbReference type="AlphaFoldDB" id="A0A5P2H2K1"/>
<dbReference type="Pfam" id="PF20385">
    <property type="entry name" value="DUF6680"/>
    <property type="match status" value="1"/>
</dbReference>
<accession>A0A5P2H2K1</accession>
<feature type="region of interest" description="Disordered" evidence="1">
    <location>
        <begin position="179"/>
        <end position="218"/>
    </location>
</feature>
<evidence type="ECO:0000313" key="3">
    <source>
        <dbReference type="EMBL" id="QET01765.1"/>
    </source>
</evidence>
<protein>
    <recommendedName>
        <fullName evidence="2">DUF6680 domain-containing protein</fullName>
    </recommendedName>
</protein>
<reference evidence="3 4" key="1">
    <citation type="submission" date="2019-09" db="EMBL/GenBank/DDBJ databases">
        <title>FDA dAtabase for Regulatory Grade micrObial Sequences (FDA-ARGOS): Supporting development and validation of Infectious Disease Dx tests.</title>
        <authorList>
            <person name="Sciortino C."/>
            <person name="Tallon L."/>
            <person name="Sadzewicz L."/>
            <person name="Vavikolanu K."/>
            <person name="Mehta A."/>
            <person name="Aluvathingal J."/>
            <person name="Nadendla S."/>
            <person name="Nandy P."/>
            <person name="Geyer C."/>
            <person name="Yan Y."/>
            <person name="Sichtig H."/>
        </authorList>
    </citation>
    <scope>NUCLEOTIDE SEQUENCE [LARGE SCALE GENOMIC DNA]</scope>
    <source>
        <strain evidence="3 4">FDAARGOS_664</strain>
    </source>
</reference>
<dbReference type="Proteomes" id="UP000322822">
    <property type="component" value="Chromosome 1"/>
</dbReference>
<dbReference type="InterPro" id="IPR046502">
    <property type="entry name" value="DUF6680"/>
</dbReference>
<dbReference type="OrthoDB" id="1493705at2"/>
<dbReference type="RefSeq" id="WP_150371815.1">
    <property type="nucleotide sequence ID" value="NZ_CP044065.1"/>
</dbReference>
<proteinExistence type="predicted"/>
<organism evidence="3 4">
    <name type="scientific">Cupriavidus pauculus</name>
    <dbReference type="NCBI Taxonomy" id="82633"/>
    <lineage>
        <taxon>Bacteria</taxon>
        <taxon>Pseudomonadati</taxon>
        <taxon>Pseudomonadota</taxon>
        <taxon>Betaproteobacteria</taxon>
        <taxon>Burkholderiales</taxon>
        <taxon>Burkholderiaceae</taxon>
        <taxon>Cupriavidus</taxon>
    </lineage>
</organism>